<dbReference type="PANTHER" id="PTHR42673:SF4">
    <property type="entry name" value="MALEYLACETOACETATE ISOMERASE"/>
    <property type="match status" value="1"/>
</dbReference>
<dbReference type="GO" id="GO:0016034">
    <property type="term" value="F:maleylacetoacetate isomerase activity"/>
    <property type="evidence" value="ECO:0007669"/>
    <property type="project" value="TreeGrafter"/>
</dbReference>
<dbReference type="STRING" id="1231657.A0A1Y1ZRG4"/>
<evidence type="ECO:0000313" key="3">
    <source>
        <dbReference type="EMBL" id="ORY12843.1"/>
    </source>
</evidence>
<reference evidence="3 4" key="1">
    <citation type="submission" date="2016-07" db="EMBL/GenBank/DDBJ databases">
        <title>Pervasive Adenine N6-methylation of Active Genes in Fungi.</title>
        <authorList>
            <consortium name="DOE Joint Genome Institute"/>
            <person name="Mondo S.J."/>
            <person name="Dannebaum R.O."/>
            <person name="Kuo R.C."/>
            <person name="Labutti K."/>
            <person name="Haridas S."/>
            <person name="Kuo A."/>
            <person name="Salamov A."/>
            <person name="Ahrendt S.R."/>
            <person name="Lipzen A."/>
            <person name="Sullivan W."/>
            <person name="Andreopoulos W.B."/>
            <person name="Clum A."/>
            <person name="Lindquist E."/>
            <person name="Daum C."/>
            <person name="Ramamoorthy G.K."/>
            <person name="Gryganskyi A."/>
            <person name="Culley D."/>
            <person name="Magnuson J.K."/>
            <person name="James T.Y."/>
            <person name="O'Malley M.A."/>
            <person name="Stajich J.E."/>
            <person name="Spatafora J.W."/>
            <person name="Visel A."/>
            <person name="Grigoriev I.V."/>
        </authorList>
    </citation>
    <scope>NUCLEOTIDE SEQUENCE [LARGE SCALE GENOMIC DNA]</scope>
    <source>
        <strain evidence="3 4">CBS 115471</strain>
    </source>
</reference>
<dbReference type="InterPro" id="IPR036249">
    <property type="entry name" value="Thioredoxin-like_sf"/>
</dbReference>
<proteinExistence type="predicted"/>
<dbReference type="InterPro" id="IPR004046">
    <property type="entry name" value="GST_C"/>
</dbReference>
<dbReference type="Gene3D" id="1.20.1050.10">
    <property type="match status" value="1"/>
</dbReference>
<dbReference type="Pfam" id="PF00043">
    <property type="entry name" value="GST_C"/>
    <property type="match status" value="1"/>
</dbReference>
<dbReference type="GO" id="GO:0004364">
    <property type="term" value="F:glutathione transferase activity"/>
    <property type="evidence" value="ECO:0007669"/>
    <property type="project" value="TreeGrafter"/>
</dbReference>
<evidence type="ECO:0008006" key="5">
    <source>
        <dbReference type="Google" id="ProtNLM"/>
    </source>
</evidence>
<dbReference type="PROSITE" id="PS50404">
    <property type="entry name" value="GST_NTER"/>
    <property type="match status" value="1"/>
</dbReference>
<dbReference type="PANTHER" id="PTHR42673">
    <property type="entry name" value="MALEYLACETOACETATE ISOMERASE"/>
    <property type="match status" value="1"/>
</dbReference>
<feature type="domain" description="GST C-terminal" evidence="2">
    <location>
        <begin position="109"/>
        <end position="247"/>
    </location>
</feature>
<dbReference type="OrthoDB" id="202840at2759"/>
<sequence length="254" mass="27814">MSSQPPTAPPTLHLYTSLVSSSAARIHIALFLKEIACSTTHFSLSDPFPATFQTLNPGNKVPVLSITQPTSSTTNPTAPTLLSQSPAILTYLEENFPSRPLIPIPSPSTWIQRAKIHELVSLIACDIQPPTNQSIVLRVRALCPDPPPNTPSGAKIFAQNVMREGLLVYNTLISSCSGRYSVGDEVTLADVCLVPAVQMAELYDVDVRGNEGLREVARVYDECMKMWEFREGSRREGVEKVHVVPHPLEENVEA</sequence>
<accession>A0A1Y1ZRG4</accession>
<dbReference type="EMBL" id="MCFA01000047">
    <property type="protein sequence ID" value="ORY12843.1"/>
    <property type="molecule type" value="Genomic_DNA"/>
</dbReference>
<evidence type="ECO:0000259" key="2">
    <source>
        <dbReference type="PROSITE" id="PS50405"/>
    </source>
</evidence>
<dbReference type="AlphaFoldDB" id="A0A1Y1ZRG4"/>
<name>A0A1Y1ZRG4_9PLEO</name>
<dbReference type="InterPro" id="IPR040079">
    <property type="entry name" value="Glutathione_S-Trfase"/>
</dbReference>
<dbReference type="InterPro" id="IPR036282">
    <property type="entry name" value="Glutathione-S-Trfase_C_sf"/>
</dbReference>
<dbReference type="SFLD" id="SFLDS00019">
    <property type="entry name" value="Glutathione_Transferase_(cytos"/>
    <property type="match status" value="1"/>
</dbReference>
<dbReference type="SUPFAM" id="SSF52833">
    <property type="entry name" value="Thioredoxin-like"/>
    <property type="match status" value="1"/>
</dbReference>
<dbReference type="GO" id="GO:0005739">
    <property type="term" value="C:mitochondrion"/>
    <property type="evidence" value="ECO:0007669"/>
    <property type="project" value="TreeGrafter"/>
</dbReference>
<gene>
    <name evidence="3" type="ORF">BCR34DRAFT_285384</name>
</gene>
<evidence type="ECO:0000259" key="1">
    <source>
        <dbReference type="PROSITE" id="PS50404"/>
    </source>
</evidence>
<dbReference type="InterPro" id="IPR004045">
    <property type="entry name" value="Glutathione_S-Trfase_N"/>
</dbReference>
<dbReference type="GO" id="GO:0006559">
    <property type="term" value="P:L-phenylalanine catabolic process"/>
    <property type="evidence" value="ECO:0007669"/>
    <property type="project" value="TreeGrafter"/>
</dbReference>
<dbReference type="InterPro" id="IPR010987">
    <property type="entry name" value="Glutathione-S-Trfase_C-like"/>
</dbReference>
<evidence type="ECO:0000313" key="4">
    <source>
        <dbReference type="Proteomes" id="UP000193144"/>
    </source>
</evidence>
<feature type="domain" description="GST N-terminal" evidence="1">
    <location>
        <begin position="10"/>
        <end position="100"/>
    </location>
</feature>
<dbReference type="SUPFAM" id="SSF47616">
    <property type="entry name" value="GST C-terminal domain-like"/>
    <property type="match status" value="1"/>
</dbReference>
<dbReference type="GO" id="GO:0006749">
    <property type="term" value="P:glutathione metabolic process"/>
    <property type="evidence" value="ECO:0007669"/>
    <property type="project" value="TreeGrafter"/>
</dbReference>
<keyword evidence="4" id="KW-1185">Reference proteome</keyword>
<dbReference type="Gene3D" id="3.40.30.10">
    <property type="entry name" value="Glutaredoxin"/>
    <property type="match status" value="1"/>
</dbReference>
<comment type="caution">
    <text evidence="3">The sequence shown here is derived from an EMBL/GenBank/DDBJ whole genome shotgun (WGS) entry which is preliminary data.</text>
</comment>
<dbReference type="PROSITE" id="PS50405">
    <property type="entry name" value="GST_CTER"/>
    <property type="match status" value="1"/>
</dbReference>
<organism evidence="3 4">
    <name type="scientific">Clohesyomyces aquaticus</name>
    <dbReference type="NCBI Taxonomy" id="1231657"/>
    <lineage>
        <taxon>Eukaryota</taxon>
        <taxon>Fungi</taxon>
        <taxon>Dikarya</taxon>
        <taxon>Ascomycota</taxon>
        <taxon>Pezizomycotina</taxon>
        <taxon>Dothideomycetes</taxon>
        <taxon>Pleosporomycetidae</taxon>
        <taxon>Pleosporales</taxon>
        <taxon>Lindgomycetaceae</taxon>
        <taxon>Clohesyomyces</taxon>
    </lineage>
</organism>
<dbReference type="Pfam" id="PF13409">
    <property type="entry name" value="GST_N_2"/>
    <property type="match status" value="1"/>
</dbReference>
<dbReference type="Proteomes" id="UP000193144">
    <property type="component" value="Unassembled WGS sequence"/>
</dbReference>
<protein>
    <recommendedName>
        <fullName evidence="5">Glutathione S-transferase</fullName>
    </recommendedName>
</protein>